<proteinExistence type="predicted"/>
<name>A0A0F9URG6_9ZZZZ</name>
<gene>
    <name evidence="1" type="ORF">LCGC14_0175990</name>
</gene>
<evidence type="ECO:0000313" key="1">
    <source>
        <dbReference type="EMBL" id="KKN95730.1"/>
    </source>
</evidence>
<comment type="caution">
    <text evidence="1">The sequence shown here is derived from an EMBL/GenBank/DDBJ whole genome shotgun (WGS) entry which is preliminary data.</text>
</comment>
<dbReference type="AlphaFoldDB" id="A0A0F9URG6"/>
<sequence length="337" mass="37954">MQIRRIGITFLLVLLMTLVGTNSIGLVSGASRQSDTATTPNGTEYFLTVTGRNTTFANNSMNSFMVSVDVISFGENVSSWYDVRLGFRLRNEALGWSYYMASDNTAIVNRNQPWFDFVFEVYVNATFPSQFNISLGVRFTENLPANDYKTSNWWSNILTIDVSNVANPLTPPTSRTPPTVTVNETIFAPHFKISPEDKLSDINTLYNVSWQLFASHPYKYRVNVTNNILGRLTIDTGSWVDGQIFTYFAPIQAQGNGTYYYTLEANDDYGNYFQDTIRVAVLNVTRYNELYPDLINDLGADLGGVDQFQAPFPFIPTIIGIFLLGITYRKKTTISSL</sequence>
<organism evidence="1">
    <name type="scientific">marine sediment metagenome</name>
    <dbReference type="NCBI Taxonomy" id="412755"/>
    <lineage>
        <taxon>unclassified sequences</taxon>
        <taxon>metagenomes</taxon>
        <taxon>ecological metagenomes</taxon>
    </lineage>
</organism>
<reference evidence="1" key="1">
    <citation type="journal article" date="2015" name="Nature">
        <title>Complex archaea that bridge the gap between prokaryotes and eukaryotes.</title>
        <authorList>
            <person name="Spang A."/>
            <person name="Saw J.H."/>
            <person name="Jorgensen S.L."/>
            <person name="Zaremba-Niedzwiedzka K."/>
            <person name="Martijn J."/>
            <person name="Lind A.E."/>
            <person name="van Eijk R."/>
            <person name="Schleper C."/>
            <person name="Guy L."/>
            <person name="Ettema T.J."/>
        </authorList>
    </citation>
    <scope>NUCLEOTIDE SEQUENCE</scope>
</reference>
<dbReference type="EMBL" id="LAZR01000069">
    <property type="protein sequence ID" value="KKN95730.1"/>
    <property type="molecule type" value="Genomic_DNA"/>
</dbReference>
<accession>A0A0F9URG6</accession>
<protein>
    <submittedName>
        <fullName evidence="1">Uncharacterized protein</fullName>
    </submittedName>
</protein>